<dbReference type="Proteomes" id="UP000263094">
    <property type="component" value="Unassembled WGS sequence"/>
</dbReference>
<proteinExistence type="predicted"/>
<gene>
    <name evidence="2" type="ORF">DY218_16010</name>
</gene>
<evidence type="ECO:0000313" key="3">
    <source>
        <dbReference type="Proteomes" id="UP000263094"/>
    </source>
</evidence>
<dbReference type="Pfam" id="PF13822">
    <property type="entry name" value="ACC_epsilon"/>
    <property type="match status" value="1"/>
</dbReference>
<name>A0A372M4J1_9ACTN</name>
<dbReference type="EMBL" id="QUAK01000086">
    <property type="protein sequence ID" value="RFU85719.1"/>
    <property type="molecule type" value="Genomic_DNA"/>
</dbReference>
<sequence>MSGPGAGAVRVVRGAPRDEELAALLAVLTALAGTTGPPHGTPAPPAPWTRDSLPRQATSPLAHRLPTWRAR</sequence>
<reference evidence="2 3" key="1">
    <citation type="submission" date="2018-08" db="EMBL/GenBank/DDBJ databases">
        <title>Isolation, diversity and antifungal activity of Actinobacteria from wheat.</title>
        <authorList>
            <person name="Han C."/>
        </authorList>
    </citation>
    <scope>NUCLEOTIDE SEQUENCE [LARGE SCALE GENOMIC DNA]</scope>
    <source>
        <strain evidence="2 3">NEAU-YY421</strain>
    </source>
</reference>
<organism evidence="2 3">
    <name type="scientific">Streptomyces triticagri</name>
    <dbReference type="NCBI Taxonomy" id="2293568"/>
    <lineage>
        <taxon>Bacteria</taxon>
        <taxon>Bacillati</taxon>
        <taxon>Actinomycetota</taxon>
        <taxon>Actinomycetes</taxon>
        <taxon>Kitasatosporales</taxon>
        <taxon>Streptomycetaceae</taxon>
        <taxon>Streptomyces</taxon>
    </lineage>
</organism>
<protein>
    <submittedName>
        <fullName evidence="2">Acyl-CoA carboxylase subunit epsilon</fullName>
    </submittedName>
</protein>
<keyword evidence="3" id="KW-1185">Reference proteome</keyword>
<evidence type="ECO:0000256" key="1">
    <source>
        <dbReference type="SAM" id="MobiDB-lite"/>
    </source>
</evidence>
<feature type="region of interest" description="Disordered" evidence="1">
    <location>
        <begin position="33"/>
        <end position="71"/>
    </location>
</feature>
<dbReference type="GO" id="GO:0003989">
    <property type="term" value="F:acetyl-CoA carboxylase activity"/>
    <property type="evidence" value="ECO:0007669"/>
    <property type="project" value="InterPro"/>
</dbReference>
<dbReference type="InterPro" id="IPR032716">
    <property type="entry name" value="ACC_epsilon"/>
</dbReference>
<dbReference type="AlphaFoldDB" id="A0A372M4J1"/>
<dbReference type="GO" id="GO:0004658">
    <property type="term" value="F:propionyl-CoA carboxylase activity"/>
    <property type="evidence" value="ECO:0007669"/>
    <property type="project" value="InterPro"/>
</dbReference>
<dbReference type="RefSeq" id="WP_128556702.1">
    <property type="nucleotide sequence ID" value="NZ_QUAK01000086.1"/>
</dbReference>
<accession>A0A372M4J1</accession>
<evidence type="ECO:0000313" key="2">
    <source>
        <dbReference type="EMBL" id="RFU85719.1"/>
    </source>
</evidence>
<comment type="caution">
    <text evidence="2">The sequence shown here is derived from an EMBL/GenBank/DDBJ whole genome shotgun (WGS) entry which is preliminary data.</text>
</comment>